<protein>
    <submittedName>
        <fullName evidence="1">Uncharacterized protein</fullName>
    </submittedName>
</protein>
<proteinExistence type="predicted"/>
<sequence length="326" mass="36199">MDVVYPPNKRADRVNQLAEEIVYIQEEVKEAIQDEAAHDKKSLTMLESIAKKQGFKTFDDYLADVEKKLSPDDKKLYQNIKANFLSKDERINISLGIGVGLVGNGIKTGLTGTSIATLLQGCLLRVALQAIGVGLLKVLGGQSTEGICLLHAAGDIIQTAFKGELLSDKALTAFRVFKVVEKILSLGIPLGTIHIHIAIDGTKQPEELTKAIKELCVRRLTTKKIQQYARTTLTSSGDVHAILSYAQSLQELVDEGALTQKAADEKVNQKMLQFEPDLKEALNKIDDKSVYKLLQQQDITRKSWTNEDPSFDEIEKMIAQYEKEEK</sequence>
<evidence type="ECO:0000313" key="2">
    <source>
        <dbReference type="Proteomes" id="UP000242287"/>
    </source>
</evidence>
<reference evidence="1 2" key="1">
    <citation type="submission" date="2014-02" db="EMBL/GenBank/DDBJ databases">
        <title>Transposable element dynamics among asymbiotic and ectomycorrhizal Amanita fungi.</title>
        <authorList>
            <consortium name="DOE Joint Genome Institute"/>
            <person name="Hess J."/>
            <person name="Skrede I."/>
            <person name="Wolfe B."/>
            <person name="LaButti K."/>
            <person name="Ohm R.A."/>
            <person name="Grigoriev I.V."/>
            <person name="Pringle A."/>
        </authorList>
    </citation>
    <scope>NUCLEOTIDE SEQUENCE [LARGE SCALE GENOMIC DNA]</scope>
    <source>
        <strain evidence="1 2">SKay4041</strain>
    </source>
</reference>
<dbReference type="AlphaFoldDB" id="A0A2A9NA20"/>
<name>A0A2A9NA20_9AGAR</name>
<evidence type="ECO:0000313" key="1">
    <source>
        <dbReference type="EMBL" id="PFH46938.1"/>
    </source>
</evidence>
<organism evidence="1 2">
    <name type="scientific">Amanita thiersii Skay4041</name>
    <dbReference type="NCBI Taxonomy" id="703135"/>
    <lineage>
        <taxon>Eukaryota</taxon>
        <taxon>Fungi</taxon>
        <taxon>Dikarya</taxon>
        <taxon>Basidiomycota</taxon>
        <taxon>Agaricomycotina</taxon>
        <taxon>Agaricomycetes</taxon>
        <taxon>Agaricomycetidae</taxon>
        <taxon>Agaricales</taxon>
        <taxon>Pluteineae</taxon>
        <taxon>Amanitaceae</taxon>
        <taxon>Amanita</taxon>
    </lineage>
</organism>
<gene>
    <name evidence="1" type="ORF">AMATHDRAFT_68695</name>
</gene>
<dbReference type="OrthoDB" id="2793508at2759"/>
<accession>A0A2A9NA20</accession>
<keyword evidence="2" id="KW-1185">Reference proteome</keyword>
<dbReference type="EMBL" id="KZ302146">
    <property type="protein sequence ID" value="PFH46938.1"/>
    <property type="molecule type" value="Genomic_DNA"/>
</dbReference>
<dbReference type="Proteomes" id="UP000242287">
    <property type="component" value="Unassembled WGS sequence"/>
</dbReference>